<organism evidence="3 4">
    <name type="scientific">Strongyloides venezuelensis</name>
    <name type="common">Threadworm</name>
    <dbReference type="NCBI Taxonomy" id="75913"/>
    <lineage>
        <taxon>Eukaryota</taxon>
        <taxon>Metazoa</taxon>
        <taxon>Ecdysozoa</taxon>
        <taxon>Nematoda</taxon>
        <taxon>Chromadorea</taxon>
        <taxon>Rhabditida</taxon>
        <taxon>Tylenchina</taxon>
        <taxon>Panagrolaimomorpha</taxon>
        <taxon>Strongyloidoidea</taxon>
        <taxon>Strongyloididae</taxon>
        <taxon>Strongyloides</taxon>
    </lineage>
</organism>
<dbReference type="PROSITE" id="PS51257">
    <property type="entry name" value="PROKAR_LIPOPROTEIN"/>
    <property type="match status" value="1"/>
</dbReference>
<accession>A0A0K0EUH5</accession>
<reference evidence="4" key="2">
    <citation type="submission" date="2015-08" db="UniProtKB">
        <authorList>
            <consortium name="WormBaseParasite"/>
        </authorList>
    </citation>
    <scope>IDENTIFICATION</scope>
</reference>
<evidence type="ECO:0000256" key="2">
    <source>
        <dbReference type="SAM" id="Phobius"/>
    </source>
</evidence>
<feature type="transmembrane region" description="Helical" evidence="2">
    <location>
        <begin position="96"/>
        <end position="116"/>
    </location>
</feature>
<evidence type="ECO:0000313" key="4">
    <source>
        <dbReference type="WBParaSite" id="SVE_0016900.1"/>
    </source>
</evidence>
<keyword evidence="2" id="KW-0812">Transmembrane</keyword>
<dbReference type="AlphaFoldDB" id="A0A0K0EUH5"/>
<name>A0A0K0EUH5_STRVS</name>
<feature type="transmembrane region" description="Helical" evidence="2">
    <location>
        <begin position="131"/>
        <end position="154"/>
    </location>
</feature>
<feature type="region of interest" description="Disordered" evidence="1">
    <location>
        <begin position="170"/>
        <end position="197"/>
    </location>
</feature>
<proteinExistence type="predicted"/>
<keyword evidence="3" id="KW-1185">Reference proteome</keyword>
<protein>
    <submittedName>
        <fullName evidence="4">MARVEL domain-containing protein</fullName>
    </submittedName>
</protein>
<evidence type="ECO:0000256" key="1">
    <source>
        <dbReference type="SAM" id="MobiDB-lite"/>
    </source>
</evidence>
<dbReference type="Proteomes" id="UP000035680">
    <property type="component" value="Unassembled WGS sequence"/>
</dbReference>
<keyword evidence="2" id="KW-1133">Transmembrane helix</keyword>
<feature type="transmembrane region" description="Helical" evidence="2">
    <location>
        <begin position="53"/>
        <end position="75"/>
    </location>
</feature>
<evidence type="ECO:0000313" key="3">
    <source>
        <dbReference type="Proteomes" id="UP000035680"/>
    </source>
</evidence>
<reference evidence="3" key="1">
    <citation type="submission" date="2014-07" db="EMBL/GenBank/DDBJ databases">
        <authorList>
            <person name="Martin A.A"/>
            <person name="De Silva N."/>
        </authorList>
    </citation>
    <scope>NUCLEOTIDE SEQUENCE</scope>
</reference>
<sequence length="219" mass="24895">MVNIPTRGEVTKYVTIETILAGLILLFLSCAILTETIYVSFDAGFSFGFMIVWHQFPSSIFSTIFSVIVFIYNALIVIIESTNNVPVWRSDHKQKLIVQGCSMVLIFIVALMNSILSTQHKFYNILYKSRLIAISIFCWLTFVVQILQLIKYFLEMKNFNVNFKLRSSNAQPTGNNRNNGSGTTNSSRTETSHRQATFSKSNDIQVEIDPNLEVQGRNN</sequence>
<feature type="transmembrane region" description="Helical" evidence="2">
    <location>
        <begin position="20"/>
        <end position="41"/>
    </location>
</feature>
<dbReference type="WBParaSite" id="SVE_0016900.1">
    <property type="protein sequence ID" value="SVE_0016900.1"/>
    <property type="gene ID" value="SVE_0016900"/>
</dbReference>
<feature type="compositionally biased region" description="Low complexity" evidence="1">
    <location>
        <begin position="173"/>
        <end position="189"/>
    </location>
</feature>
<keyword evidence="2" id="KW-0472">Membrane</keyword>